<reference evidence="3" key="1">
    <citation type="submission" date="2020-05" db="EMBL/GenBank/DDBJ databases">
        <title>Phylogenomic resolution of chytrid fungi.</title>
        <authorList>
            <person name="Stajich J.E."/>
            <person name="Amses K."/>
            <person name="Simmons R."/>
            <person name="Seto K."/>
            <person name="Myers J."/>
            <person name="Bonds A."/>
            <person name="Quandt C.A."/>
            <person name="Barry K."/>
            <person name="Liu P."/>
            <person name="Grigoriev I."/>
            <person name="Longcore J.E."/>
            <person name="James T.Y."/>
        </authorList>
    </citation>
    <scope>NUCLEOTIDE SEQUENCE</scope>
    <source>
        <strain evidence="3">JEL0513</strain>
    </source>
</reference>
<dbReference type="CDD" id="cd23659">
    <property type="entry name" value="USP_At3g01520-like"/>
    <property type="match status" value="1"/>
</dbReference>
<protein>
    <recommendedName>
        <fullName evidence="2">UspA domain-containing protein</fullName>
    </recommendedName>
</protein>
<keyword evidence="4" id="KW-1185">Reference proteome</keyword>
<evidence type="ECO:0000259" key="2">
    <source>
        <dbReference type="Pfam" id="PF00582"/>
    </source>
</evidence>
<accession>A0AAD5T1F5</accession>
<name>A0AAD5T1F5_9FUNG</name>
<evidence type="ECO:0000313" key="4">
    <source>
        <dbReference type="Proteomes" id="UP001211907"/>
    </source>
</evidence>
<feature type="domain" description="UspA" evidence="2">
    <location>
        <begin position="58"/>
        <end position="212"/>
    </location>
</feature>
<dbReference type="InterPro" id="IPR006015">
    <property type="entry name" value="Universal_stress_UspA"/>
</dbReference>
<proteinExistence type="predicted"/>
<dbReference type="EMBL" id="JADGJH010001015">
    <property type="protein sequence ID" value="KAJ3119894.1"/>
    <property type="molecule type" value="Genomic_DNA"/>
</dbReference>
<dbReference type="InterPro" id="IPR014729">
    <property type="entry name" value="Rossmann-like_a/b/a_fold"/>
</dbReference>
<gene>
    <name evidence="3" type="ORF">HK100_000117</name>
</gene>
<dbReference type="PANTHER" id="PTHR31964:SF140">
    <property type="entry name" value="UNIVERSAL STRESS PROTEIN FAMILY PROTEIN"/>
    <property type="match status" value="1"/>
</dbReference>
<evidence type="ECO:0000313" key="3">
    <source>
        <dbReference type="EMBL" id="KAJ3119894.1"/>
    </source>
</evidence>
<dbReference type="Gene3D" id="3.40.50.620">
    <property type="entry name" value="HUPs"/>
    <property type="match status" value="1"/>
</dbReference>
<dbReference type="Pfam" id="PF00582">
    <property type="entry name" value="Usp"/>
    <property type="match status" value="1"/>
</dbReference>
<dbReference type="AlphaFoldDB" id="A0AAD5T1F5"/>
<comment type="caution">
    <text evidence="3">The sequence shown here is derived from an EMBL/GenBank/DDBJ whole genome shotgun (WGS) entry which is preliminary data.</text>
</comment>
<dbReference type="PRINTS" id="PR01438">
    <property type="entry name" value="UNVRSLSTRESS"/>
</dbReference>
<dbReference type="PANTHER" id="PTHR31964">
    <property type="entry name" value="ADENINE NUCLEOTIDE ALPHA HYDROLASES-LIKE SUPERFAMILY PROTEIN"/>
    <property type="match status" value="1"/>
</dbReference>
<organism evidence="3 4">
    <name type="scientific">Physocladia obscura</name>
    <dbReference type="NCBI Taxonomy" id="109957"/>
    <lineage>
        <taxon>Eukaryota</taxon>
        <taxon>Fungi</taxon>
        <taxon>Fungi incertae sedis</taxon>
        <taxon>Chytridiomycota</taxon>
        <taxon>Chytridiomycota incertae sedis</taxon>
        <taxon>Chytridiomycetes</taxon>
        <taxon>Chytridiales</taxon>
        <taxon>Chytriomycetaceae</taxon>
        <taxon>Physocladia</taxon>
    </lineage>
</organism>
<dbReference type="InterPro" id="IPR006016">
    <property type="entry name" value="UspA"/>
</dbReference>
<evidence type="ECO:0000256" key="1">
    <source>
        <dbReference type="SAM" id="MobiDB-lite"/>
    </source>
</evidence>
<sequence>MTVSTATLGSESTDNNVSNSKTISASQVASKYITATVNEEVVSAAKETEPRTLASRRRMIVVAVDDSAPAQHALSWTLDHLAAPGDQLCLLNVRPYAVAESLFNASLTDFYPGAAANQNAFSEDYVEAVERFNRDASHDLLRAMGDHVLQRGLLCRAIALRGDPREEILAKVAEINPDMLVTGCRGLGFLEKTFRGSLSDYLVQNAKCVVIVPKMK</sequence>
<dbReference type="Proteomes" id="UP001211907">
    <property type="component" value="Unassembled WGS sequence"/>
</dbReference>
<feature type="region of interest" description="Disordered" evidence="1">
    <location>
        <begin position="1"/>
        <end position="20"/>
    </location>
</feature>
<dbReference type="SUPFAM" id="SSF52402">
    <property type="entry name" value="Adenine nucleotide alpha hydrolases-like"/>
    <property type="match status" value="1"/>
</dbReference>